<dbReference type="KEGG" id="ntp:CRH09_38280"/>
<dbReference type="Gene3D" id="1.10.10.10">
    <property type="entry name" value="Winged helix-like DNA-binding domain superfamily/Winged helix DNA-binding domain"/>
    <property type="match status" value="1"/>
</dbReference>
<dbReference type="SUPFAM" id="SSF46785">
    <property type="entry name" value="Winged helix' DNA-binding domain"/>
    <property type="match status" value="1"/>
</dbReference>
<dbReference type="Gene3D" id="6.10.140.2180">
    <property type="match status" value="1"/>
</dbReference>
<reference evidence="1 2" key="1">
    <citation type="submission" date="2017-10" db="EMBL/GenBank/DDBJ databases">
        <title>Comparative genomics between pathogenic Norcardia.</title>
        <authorList>
            <person name="Zeng L."/>
        </authorList>
    </citation>
    <scope>NUCLEOTIDE SEQUENCE [LARGE SCALE GENOMIC DNA]</scope>
    <source>
        <strain evidence="1 2">NC_YFY_NT001</strain>
    </source>
</reference>
<evidence type="ECO:0000313" key="2">
    <source>
        <dbReference type="Proteomes" id="UP000221961"/>
    </source>
</evidence>
<proteinExistence type="predicted"/>
<dbReference type="CDD" id="cd00090">
    <property type="entry name" value="HTH_ARSR"/>
    <property type="match status" value="1"/>
</dbReference>
<dbReference type="GeneID" id="88363097"/>
<name>A0A291RUF2_9NOCA</name>
<evidence type="ECO:0000313" key="1">
    <source>
        <dbReference type="EMBL" id="ATL71156.1"/>
    </source>
</evidence>
<organism evidence="1 2">
    <name type="scientific">Nocardia terpenica</name>
    <dbReference type="NCBI Taxonomy" id="455432"/>
    <lineage>
        <taxon>Bacteria</taxon>
        <taxon>Bacillati</taxon>
        <taxon>Actinomycetota</taxon>
        <taxon>Actinomycetes</taxon>
        <taxon>Mycobacteriales</taxon>
        <taxon>Nocardiaceae</taxon>
        <taxon>Nocardia</taxon>
    </lineage>
</organism>
<dbReference type="InterPro" id="IPR036388">
    <property type="entry name" value="WH-like_DNA-bd_sf"/>
</dbReference>
<protein>
    <submittedName>
        <fullName evidence="1">ArsR family transcriptional regulator</fullName>
    </submittedName>
</protein>
<dbReference type="InterPro" id="IPR011991">
    <property type="entry name" value="ArsR-like_HTH"/>
</dbReference>
<dbReference type="Pfam" id="PF12840">
    <property type="entry name" value="HTH_20"/>
    <property type="match status" value="1"/>
</dbReference>
<dbReference type="RefSeq" id="WP_098698056.1">
    <property type="nucleotide sequence ID" value="NZ_CP023778.1"/>
</dbReference>
<sequence>MDSVELLLHPIRLRIVQAFLGDRTLTTAGLSAELGDVPPGSLYRQVARLVDAGVLEVVDERRVRGTVERTYRLCLAATAITADQLAAMTPEDHRRAFLAYIAGVLVDFDRYLDHGNIDFTRDGVGYHTAGFWLDDTEFAEFVTELGRVIAPRLANRPAPGRKRHILRTIHLPDEDTAESG</sequence>
<dbReference type="Proteomes" id="UP000221961">
    <property type="component" value="Chromosome"/>
</dbReference>
<gene>
    <name evidence="1" type="ORF">CRH09_38280</name>
</gene>
<accession>A0A291RUF2</accession>
<dbReference type="AlphaFoldDB" id="A0A291RUF2"/>
<dbReference type="EMBL" id="CP023778">
    <property type="protein sequence ID" value="ATL71156.1"/>
    <property type="molecule type" value="Genomic_DNA"/>
</dbReference>
<dbReference type="InterPro" id="IPR036390">
    <property type="entry name" value="WH_DNA-bd_sf"/>
</dbReference>